<dbReference type="SMART" id="SM00421">
    <property type="entry name" value="HTH_LUXR"/>
    <property type="match status" value="1"/>
</dbReference>
<dbReference type="InterPro" id="IPR058245">
    <property type="entry name" value="NreC/VraR/RcsB-like_REC"/>
</dbReference>
<dbReference type="InterPro" id="IPR011006">
    <property type="entry name" value="CheY-like_superfamily"/>
</dbReference>
<dbReference type="PROSITE" id="PS50110">
    <property type="entry name" value="RESPONSE_REGULATORY"/>
    <property type="match status" value="1"/>
</dbReference>
<gene>
    <name evidence="8" type="ORF">K8F61_13180</name>
</gene>
<evidence type="ECO:0000259" key="6">
    <source>
        <dbReference type="PROSITE" id="PS50043"/>
    </source>
</evidence>
<feature type="domain" description="Response regulatory" evidence="7">
    <location>
        <begin position="20"/>
        <end position="134"/>
    </location>
</feature>
<dbReference type="PANTHER" id="PTHR43214">
    <property type="entry name" value="TWO-COMPONENT RESPONSE REGULATOR"/>
    <property type="match status" value="1"/>
</dbReference>
<name>A0ABY3RRW6_9MICO</name>
<reference evidence="8 9" key="1">
    <citation type="submission" date="2023-01" db="EMBL/GenBank/DDBJ databases">
        <title>Characterization of estradiol degrading bacteria Microbacterium sp. MZT7 and reveal degrading genes through genome analysis.</title>
        <authorList>
            <person name="Hao P."/>
            <person name="Gao Y."/>
        </authorList>
    </citation>
    <scope>NUCLEOTIDE SEQUENCE [LARGE SCALE GENOMIC DNA]</scope>
    <source>
        <strain evidence="8 9">MZT7</strain>
    </source>
</reference>
<evidence type="ECO:0000256" key="3">
    <source>
        <dbReference type="ARBA" id="ARBA00023125"/>
    </source>
</evidence>
<dbReference type="CDD" id="cd06170">
    <property type="entry name" value="LuxR_C_like"/>
    <property type="match status" value="1"/>
</dbReference>
<dbReference type="PANTHER" id="PTHR43214:SF24">
    <property type="entry name" value="TRANSCRIPTIONAL REGULATORY PROTEIN NARL-RELATED"/>
    <property type="match status" value="1"/>
</dbReference>
<dbReference type="Proteomes" id="UP001199642">
    <property type="component" value="Chromosome"/>
</dbReference>
<evidence type="ECO:0000313" key="9">
    <source>
        <dbReference type="Proteomes" id="UP001199642"/>
    </source>
</evidence>
<dbReference type="InterPro" id="IPR016032">
    <property type="entry name" value="Sig_transdc_resp-reg_C-effctor"/>
</dbReference>
<feature type="domain" description="HTH luxR-type" evidence="6">
    <location>
        <begin position="168"/>
        <end position="233"/>
    </location>
</feature>
<protein>
    <submittedName>
        <fullName evidence="8">Response regulator transcription factor</fullName>
    </submittedName>
</protein>
<sequence length="253" mass="26221">MTTPPSATPSSASPDERRPTVLLADDHGAIRAGLRIMLEAHGVDVVGEAADGEVAVRNTRALRPDVVLMDLRMPGRDGISATREIVAEQLSDVLVLTSFDEDELVHGAIAAGAAGFLLKTADAATLVDAVRAVAAGDGVLDPRVTRRALAAAREGTLAAGASAGSEAAEAPLAELTAREQDVLDGILHGWSNAQLAERLGISVPTVKTHVSNVLAKLGARSRSHAAAIVARRRAHEPSSGQFLWADGPATHRN</sequence>
<keyword evidence="9" id="KW-1185">Reference proteome</keyword>
<dbReference type="InterPro" id="IPR001789">
    <property type="entry name" value="Sig_transdc_resp-reg_receiver"/>
</dbReference>
<dbReference type="SMART" id="SM00448">
    <property type="entry name" value="REC"/>
    <property type="match status" value="1"/>
</dbReference>
<dbReference type="CDD" id="cd17535">
    <property type="entry name" value="REC_NarL-like"/>
    <property type="match status" value="1"/>
</dbReference>
<dbReference type="PROSITE" id="PS50043">
    <property type="entry name" value="HTH_LUXR_2"/>
    <property type="match status" value="1"/>
</dbReference>
<keyword evidence="1 5" id="KW-0597">Phosphoprotein</keyword>
<dbReference type="InterPro" id="IPR000792">
    <property type="entry name" value="Tscrpt_reg_LuxR_C"/>
</dbReference>
<evidence type="ECO:0000256" key="2">
    <source>
        <dbReference type="ARBA" id="ARBA00023015"/>
    </source>
</evidence>
<dbReference type="Pfam" id="PF00196">
    <property type="entry name" value="GerE"/>
    <property type="match status" value="1"/>
</dbReference>
<evidence type="ECO:0000256" key="4">
    <source>
        <dbReference type="ARBA" id="ARBA00023163"/>
    </source>
</evidence>
<dbReference type="SUPFAM" id="SSF46894">
    <property type="entry name" value="C-terminal effector domain of the bipartite response regulators"/>
    <property type="match status" value="1"/>
</dbReference>
<dbReference type="PRINTS" id="PR00038">
    <property type="entry name" value="HTHLUXR"/>
</dbReference>
<feature type="modified residue" description="4-aspartylphosphate" evidence="5">
    <location>
        <position position="70"/>
    </location>
</feature>
<organism evidence="8 9">
    <name type="scientific">Microbacterium resistens</name>
    <dbReference type="NCBI Taxonomy" id="156977"/>
    <lineage>
        <taxon>Bacteria</taxon>
        <taxon>Bacillati</taxon>
        <taxon>Actinomycetota</taxon>
        <taxon>Actinomycetes</taxon>
        <taxon>Micrococcales</taxon>
        <taxon>Microbacteriaceae</taxon>
        <taxon>Microbacterium</taxon>
    </lineage>
</organism>
<dbReference type="Gene3D" id="3.40.50.2300">
    <property type="match status" value="1"/>
</dbReference>
<dbReference type="EMBL" id="CP082781">
    <property type="protein sequence ID" value="UGS25620.1"/>
    <property type="molecule type" value="Genomic_DNA"/>
</dbReference>
<evidence type="ECO:0000256" key="5">
    <source>
        <dbReference type="PROSITE-ProRule" id="PRU00169"/>
    </source>
</evidence>
<keyword evidence="4" id="KW-0804">Transcription</keyword>
<keyword evidence="3" id="KW-0238">DNA-binding</keyword>
<proteinExistence type="predicted"/>
<dbReference type="RefSeq" id="WP_231819444.1">
    <property type="nucleotide sequence ID" value="NZ_CP082781.1"/>
</dbReference>
<dbReference type="SUPFAM" id="SSF52172">
    <property type="entry name" value="CheY-like"/>
    <property type="match status" value="1"/>
</dbReference>
<keyword evidence="2" id="KW-0805">Transcription regulation</keyword>
<dbReference type="InterPro" id="IPR039420">
    <property type="entry name" value="WalR-like"/>
</dbReference>
<evidence type="ECO:0000259" key="7">
    <source>
        <dbReference type="PROSITE" id="PS50110"/>
    </source>
</evidence>
<evidence type="ECO:0000256" key="1">
    <source>
        <dbReference type="ARBA" id="ARBA00022553"/>
    </source>
</evidence>
<accession>A0ABY3RRW6</accession>
<dbReference type="Pfam" id="PF00072">
    <property type="entry name" value="Response_reg"/>
    <property type="match status" value="1"/>
</dbReference>
<evidence type="ECO:0000313" key="8">
    <source>
        <dbReference type="EMBL" id="UGS25620.1"/>
    </source>
</evidence>